<evidence type="ECO:0000259" key="2">
    <source>
        <dbReference type="Pfam" id="PF13579"/>
    </source>
</evidence>
<protein>
    <submittedName>
        <fullName evidence="3">Putative Capsular polysaccharide biosynthesis glycosyl transferase</fullName>
    </submittedName>
</protein>
<dbReference type="PANTHER" id="PTHR45947:SF3">
    <property type="entry name" value="SULFOQUINOVOSYL TRANSFERASE SQD2"/>
    <property type="match status" value="1"/>
</dbReference>
<dbReference type="OrthoDB" id="9790710at2"/>
<dbReference type="Pfam" id="PF00534">
    <property type="entry name" value="Glycos_transf_1"/>
    <property type="match status" value="1"/>
</dbReference>
<keyword evidence="4" id="KW-1185">Reference proteome</keyword>
<dbReference type="HOGENOM" id="CLU_009583_8_0_10"/>
<evidence type="ECO:0000313" key="3">
    <source>
        <dbReference type="EMBL" id="EAR15322.1"/>
    </source>
</evidence>
<dbReference type="KEGG" id="rbi:RB2501_13379"/>
<dbReference type="InterPro" id="IPR050194">
    <property type="entry name" value="Glycosyltransferase_grp1"/>
</dbReference>
<gene>
    <name evidence="3" type="ordered locus">RB2501_13379</name>
</gene>
<dbReference type="RefSeq" id="WP_015754639.1">
    <property type="nucleotide sequence ID" value="NC_013222.1"/>
</dbReference>
<evidence type="ECO:0000259" key="1">
    <source>
        <dbReference type="Pfam" id="PF00534"/>
    </source>
</evidence>
<keyword evidence="3" id="KW-0808">Transferase</keyword>
<reference evidence="3 4" key="1">
    <citation type="journal article" date="2009" name="J. Bacteriol.">
        <title>Complete genome sequence of Robiginitalea biformata HTCC2501.</title>
        <authorList>
            <person name="Oh H.M."/>
            <person name="Giovannoni S.J."/>
            <person name="Lee K."/>
            <person name="Ferriera S."/>
            <person name="Johnson J."/>
            <person name="Cho J.C."/>
        </authorList>
    </citation>
    <scope>NUCLEOTIDE SEQUENCE [LARGE SCALE GENOMIC DNA]</scope>
    <source>
        <strain evidence="4">ATCC BAA-864 / HTCC2501 / KCTC 12146</strain>
    </source>
</reference>
<dbReference type="Pfam" id="PF13579">
    <property type="entry name" value="Glyco_trans_4_4"/>
    <property type="match status" value="1"/>
</dbReference>
<dbReference type="CDD" id="cd03808">
    <property type="entry name" value="GT4_CapM-like"/>
    <property type="match status" value="1"/>
</dbReference>
<sequence length="392" mass="44070">MPDKPKLFRVATIPASIAFLLRGQLGYMSGDYDVVAVASSHPEGALEKAAETQGVRGYTLQLTRKITPATDIRAVYKLYRILRKEKPLFVHTHTPKAGLVGMLAAYLARVPFRMHDIAGLPLVVETGLKRALLIWIERLTYRLATHVYPNSHNLKSLALELRLAPDRKMSVLGKGSSNGVDTEAFSQDRISPETRNEIYREIGFKPSHLIFIFIGRLVRDKGINELVAAFTGLCKTHPDIRLLMIGHYESELDPLKPETHQAIDTHPQIMYVGPKKDVRPYLAISDALVFPTYREGFPNVPMEAGSMGLPAIVTDINGCNEIIEHEVNGLIIPPQQLEPLRDAMERFILEPDLLASLAQKARPMIAGRYEQESVWKLILEEYRRLEQSHKTA</sequence>
<dbReference type="EMBL" id="CP001712">
    <property type="protein sequence ID" value="EAR15322.1"/>
    <property type="molecule type" value="Genomic_DNA"/>
</dbReference>
<dbReference type="GO" id="GO:0016757">
    <property type="term" value="F:glycosyltransferase activity"/>
    <property type="evidence" value="ECO:0007669"/>
    <property type="project" value="InterPro"/>
</dbReference>
<dbReference type="eggNOG" id="COG0438">
    <property type="taxonomic scope" value="Bacteria"/>
</dbReference>
<dbReference type="STRING" id="313596.RB2501_13379"/>
<feature type="domain" description="Glycosyltransferase subfamily 4-like N-terminal" evidence="2">
    <location>
        <begin position="31"/>
        <end position="172"/>
    </location>
</feature>
<dbReference type="Gene3D" id="3.40.50.2000">
    <property type="entry name" value="Glycogen Phosphorylase B"/>
    <property type="match status" value="2"/>
</dbReference>
<accession>A4CKC3</accession>
<evidence type="ECO:0000313" key="4">
    <source>
        <dbReference type="Proteomes" id="UP000009049"/>
    </source>
</evidence>
<organism evidence="3 4">
    <name type="scientific">Robiginitalea biformata (strain ATCC BAA-864 / DSM 15991 / KCTC 12146 / HTCC2501)</name>
    <dbReference type="NCBI Taxonomy" id="313596"/>
    <lineage>
        <taxon>Bacteria</taxon>
        <taxon>Pseudomonadati</taxon>
        <taxon>Bacteroidota</taxon>
        <taxon>Flavobacteriia</taxon>
        <taxon>Flavobacteriales</taxon>
        <taxon>Flavobacteriaceae</taxon>
        <taxon>Robiginitalea</taxon>
    </lineage>
</organism>
<dbReference type="CAZy" id="GT4">
    <property type="family name" value="Glycosyltransferase Family 4"/>
</dbReference>
<dbReference type="AlphaFoldDB" id="A4CKC3"/>
<feature type="domain" description="Glycosyl transferase family 1" evidence="1">
    <location>
        <begin position="196"/>
        <end position="362"/>
    </location>
</feature>
<name>A4CKC3_ROBBH</name>
<dbReference type="InterPro" id="IPR028098">
    <property type="entry name" value="Glyco_trans_4-like_N"/>
</dbReference>
<proteinExistence type="predicted"/>
<dbReference type="PANTHER" id="PTHR45947">
    <property type="entry name" value="SULFOQUINOVOSYL TRANSFERASE SQD2"/>
    <property type="match status" value="1"/>
</dbReference>
<dbReference type="InterPro" id="IPR001296">
    <property type="entry name" value="Glyco_trans_1"/>
</dbReference>
<dbReference type="Proteomes" id="UP000009049">
    <property type="component" value="Chromosome"/>
</dbReference>
<dbReference type="SUPFAM" id="SSF53756">
    <property type="entry name" value="UDP-Glycosyltransferase/glycogen phosphorylase"/>
    <property type="match status" value="1"/>
</dbReference>